<sequence>MLSSIINLFFPKVCYACHNLLNDNEKTICTDCRHNLPITNFHFNNDDTVTKVLYVRAKIENGTALLRYEKKGIVQQLIHGLKYKGYENIGLFLGNWLGGELKNIESYNSIDLVIPVPLHKKKFKKRGFNQVSKFGQQIAKDLKANYKEDVLLKVTNTKSQANKNRLARWNNSDELFTLVNSDAIKNKHILLVDDIITTGATLEACIAVLNQAKNVKISIATMAIA</sequence>
<keyword evidence="4" id="KW-1185">Reference proteome</keyword>
<dbReference type="InterPro" id="IPR000836">
    <property type="entry name" value="PRTase_dom"/>
</dbReference>
<dbReference type="Proteomes" id="UP000235826">
    <property type="component" value="Chromosome"/>
</dbReference>
<dbReference type="InterPro" id="IPR051910">
    <property type="entry name" value="ComF/GntX_DNA_util-trans"/>
</dbReference>
<dbReference type="RefSeq" id="WP_102756551.1">
    <property type="nucleotide sequence ID" value="NZ_CP025791.1"/>
</dbReference>
<evidence type="ECO:0000259" key="2">
    <source>
        <dbReference type="Pfam" id="PF00156"/>
    </source>
</evidence>
<protein>
    <submittedName>
        <fullName evidence="3">Amidophosphoribosyltransferase</fullName>
    </submittedName>
</protein>
<dbReference type="EMBL" id="CP025791">
    <property type="protein sequence ID" value="AUP79899.1"/>
    <property type="molecule type" value="Genomic_DNA"/>
</dbReference>
<dbReference type="AlphaFoldDB" id="A0A2K9PS88"/>
<dbReference type="Pfam" id="PF00156">
    <property type="entry name" value="Pribosyltran"/>
    <property type="match status" value="1"/>
</dbReference>
<evidence type="ECO:0000256" key="1">
    <source>
        <dbReference type="ARBA" id="ARBA00008007"/>
    </source>
</evidence>
<dbReference type="CDD" id="cd06223">
    <property type="entry name" value="PRTases_typeI"/>
    <property type="match status" value="1"/>
</dbReference>
<reference evidence="3 4" key="1">
    <citation type="submission" date="2018-01" db="EMBL/GenBank/DDBJ databases">
        <title>Complete genome sequence of Flavivirga eckloniae ECD14 isolated from seaweed Ecklonia cava.</title>
        <authorList>
            <person name="Lee J.H."/>
            <person name="Baik K.S."/>
            <person name="Seong C.N."/>
        </authorList>
    </citation>
    <scope>NUCLEOTIDE SEQUENCE [LARGE SCALE GENOMIC DNA]</scope>
    <source>
        <strain evidence="3 4">ECD14</strain>
    </source>
</reference>
<dbReference type="PANTHER" id="PTHR47505">
    <property type="entry name" value="DNA UTILIZATION PROTEIN YHGH"/>
    <property type="match status" value="1"/>
</dbReference>
<name>A0A2K9PS88_9FLAO</name>
<dbReference type="InterPro" id="IPR029057">
    <property type="entry name" value="PRTase-like"/>
</dbReference>
<keyword evidence="3" id="KW-0808">Transferase</keyword>
<dbReference type="SUPFAM" id="SSF53271">
    <property type="entry name" value="PRTase-like"/>
    <property type="match status" value="1"/>
</dbReference>
<gene>
    <name evidence="3" type="ORF">C1H87_14785</name>
</gene>
<dbReference type="KEGG" id="fek:C1H87_14785"/>
<feature type="domain" description="Phosphoribosyltransferase" evidence="2">
    <location>
        <begin position="136"/>
        <end position="222"/>
    </location>
</feature>
<evidence type="ECO:0000313" key="3">
    <source>
        <dbReference type="EMBL" id="AUP79899.1"/>
    </source>
</evidence>
<dbReference type="PANTHER" id="PTHR47505:SF1">
    <property type="entry name" value="DNA UTILIZATION PROTEIN YHGH"/>
    <property type="match status" value="1"/>
</dbReference>
<keyword evidence="3" id="KW-0328">Glycosyltransferase</keyword>
<evidence type="ECO:0000313" key="4">
    <source>
        <dbReference type="Proteomes" id="UP000235826"/>
    </source>
</evidence>
<organism evidence="3 4">
    <name type="scientific">Flavivirga eckloniae</name>
    <dbReference type="NCBI Taxonomy" id="1803846"/>
    <lineage>
        <taxon>Bacteria</taxon>
        <taxon>Pseudomonadati</taxon>
        <taxon>Bacteroidota</taxon>
        <taxon>Flavobacteriia</taxon>
        <taxon>Flavobacteriales</taxon>
        <taxon>Flavobacteriaceae</taxon>
        <taxon>Flavivirga</taxon>
    </lineage>
</organism>
<comment type="similarity">
    <text evidence="1">Belongs to the ComF/GntX family.</text>
</comment>
<dbReference type="GO" id="GO:0016757">
    <property type="term" value="F:glycosyltransferase activity"/>
    <property type="evidence" value="ECO:0007669"/>
    <property type="project" value="UniProtKB-KW"/>
</dbReference>
<proteinExistence type="inferred from homology"/>
<accession>A0A2K9PS88</accession>
<dbReference type="Gene3D" id="3.40.50.2020">
    <property type="match status" value="1"/>
</dbReference>
<dbReference type="OrthoDB" id="9779910at2"/>